<comment type="caution">
    <text evidence="3">The sequence shown here is derived from an EMBL/GenBank/DDBJ whole genome shotgun (WGS) entry which is preliminary data.</text>
</comment>
<dbReference type="EMBL" id="CAJVRL010000091">
    <property type="protein sequence ID" value="CAG8959334.1"/>
    <property type="molecule type" value="Genomic_DNA"/>
</dbReference>
<keyword evidence="4" id="KW-1185">Reference proteome</keyword>
<feature type="domain" description="DUF5672" evidence="2">
    <location>
        <begin position="127"/>
        <end position="290"/>
    </location>
</feature>
<feature type="transmembrane region" description="Helical" evidence="1">
    <location>
        <begin position="20"/>
        <end position="38"/>
    </location>
</feature>
<evidence type="ECO:0000256" key="1">
    <source>
        <dbReference type="SAM" id="Phobius"/>
    </source>
</evidence>
<evidence type="ECO:0000259" key="2">
    <source>
        <dbReference type="Pfam" id="PF18922"/>
    </source>
</evidence>
<dbReference type="OrthoDB" id="10025998at2759"/>
<keyword evidence="1" id="KW-1133">Transmembrane helix</keyword>
<organism evidence="3 4">
    <name type="scientific">Hymenoscyphus fraxineus</name>
    <dbReference type="NCBI Taxonomy" id="746836"/>
    <lineage>
        <taxon>Eukaryota</taxon>
        <taxon>Fungi</taxon>
        <taxon>Dikarya</taxon>
        <taxon>Ascomycota</taxon>
        <taxon>Pezizomycotina</taxon>
        <taxon>Leotiomycetes</taxon>
        <taxon>Helotiales</taxon>
        <taxon>Helotiaceae</taxon>
        <taxon>Hymenoscyphus</taxon>
    </lineage>
</organism>
<evidence type="ECO:0000313" key="3">
    <source>
        <dbReference type="EMBL" id="CAG8959334.1"/>
    </source>
</evidence>
<keyword evidence="1" id="KW-0812">Transmembrane</keyword>
<proteinExistence type="predicted"/>
<dbReference type="Proteomes" id="UP000696280">
    <property type="component" value="Unassembled WGS sequence"/>
</dbReference>
<gene>
    <name evidence="3" type="ORF">HYFRA_00013104</name>
</gene>
<sequence>MDAHENKGVLTIVKGKRISLLLKTLFAFFVIYAVSLLWPSSVKGISIPYNISRPPPADPYHALGVQPDTRNVAAIIETRPLENLGPLILHFSSVLGPNWPIHIFTEKTDHLQSAALQRAVTLKNLVIHILPSNVTFNTRDAVSEFLTEPWFYEQLAPAGHILHFQADSIICANAPMHIDDFLQYDFTGAPITPEFKTAAGYNGGLSLRNRAVMLDIIAKNNWKSEQAAAWDPEDKSTRYEMRFEDQWFYQKMIDMPPKADGSPYARLPDREEAKKFSVETFWYDTPIGFHQVGRWDIWTEERKKAQEKYCPEWALATKEEVKDV</sequence>
<protein>
    <recommendedName>
        <fullName evidence="2">DUF5672 domain-containing protein</fullName>
    </recommendedName>
</protein>
<dbReference type="AlphaFoldDB" id="A0A9N9L595"/>
<evidence type="ECO:0000313" key="4">
    <source>
        <dbReference type="Proteomes" id="UP000696280"/>
    </source>
</evidence>
<dbReference type="InterPro" id="IPR043729">
    <property type="entry name" value="DUF5672"/>
</dbReference>
<accession>A0A9N9L595</accession>
<reference evidence="3" key="1">
    <citation type="submission" date="2021-07" db="EMBL/GenBank/DDBJ databases">
        <authorList>
            <person name="Durling M."/>
        </authorList>
    </citation>
    <scope>NUCLEOTIDE SEQUENCE</scope>
</reference>
<keyword evidence="1" id="KW-0472">Membrane</keyword>
<dbReference type="Pfam" id="PF18922">
    <property type="entry name" value="DUF5672"/>
    <property type="match status" value="1"/>
</dbReference>
<name>A0A9N9L595_9HELO</name>